<dbReference type="GO" id="GO:0005737">
    <property type="term" value="C:cytoplasm"/>
    <property type="evidence" value="ECO:0007669"/>
    <property type="project" value="TreeGrafter"/>
</dbReference>
<dbReference type="Gene3D" id="3.40.50.720">
    <property type="entry name" value="NAD(P)-binding Rossmann-like Domain"/>
    <property type="match status" value="1"/>
</dbReference>
<dbReference type="SUPFAM" id="SSF51735">
    <property type="entry name" value="NAD(P)-binding Rossmann-fold domains"/>
    <property type="match status" value="1"/>
</dbReference>
<dbReference type="InterPro" id="IPR050091">
    <property type="entry name" value="PKS_NRPS_Biosynth_Enz"/>
</dbReference>
<keyword evidence="2" id="KW-0597">Phosphoprotein</keyword>
<dbReference type="GO" id="GO:0004312">
    <property type="term" value="F:fatty acid synthase activity"/>
    <property type="evidence" value="ECO:0007669"/>
    <property type="project" value="TreeGrafter"/>
</dbReference>
<accession>A0A3S4GL78</accession>
<evidence type="ECO:0000313" key="4">
    <source>
        <dbReference type="Proteomes" id="UP000275676"/>
    </source>
</evidence>
<name>A0A3S4GL78_SALER</name>
<dbReference type="GO" id="GO:0005886">
    <property type="term" value="C:plasma membrane"/>
    <property type="evidence" value="ECO:0007669"/>
    <property type="project" value="TreeGrafter"/>
</dbReference>
<evidence type="ECO:0000313" key="3">
    <source>
        <dbReference type="EMBL" id="VEA76759.1"/>
    </source>
</evidence>
<organism evidence="3 4">
    <name type="scientific">Salmonella enterica subsp. arizonae</name>
    <dbReference type="NCBI Taxonomy" id="59203"/>
    <lineage>
        <taxon>Bacteria</taxon>
        <taxon>Pseudomonadati</taxon>
        <taxon>Pseudomonadota</taxon>
        <taxon>Gammaproteobacteria</taxon>
        <taxon>Enterobacterales</taxon>
        <taxon>Enterobacteriaceae</taxon>
        <taxon>Salmonella</taxon>
    </lineage>
</organism>
<dbReference type="InterPro" id="IPR036291">
    <property type="entry name" value="NAD(P)-bd_dom_sf"/>
</dbReference>
<dbReference type="PANTHER" id="PTHR43775">
    <property type="entry name" value="FATTY ACID SYNTHASE"/>
    <property type="match status" value="1"/>
</dbReference>
<dbReference type="AlphaFoldDB" id="A0A3S4GL78"/>
<protein>
    <submittedName>
        <fullName evidence="3">Polyketide synthase</fullName>
    </submittedName>
</protein>
<proteinExistence type="predicted"/>
<keyword evidence="1" id="KW-0596">Phosphopantetheine</keyword>
<sequence length="316" mass="34839">MAWLPQDDSPTAGMSEHIILATLPGQAVSAVTFTAPSEPVLGQALTDNGDYLADWSDCAGQPEQFNARWQEAWRLLSQRHGDALPVEPPLAAAPEWLGEVRLSWQNEAFSRGQMRVEARHPDGKWLPLSPAAPLPAPQTHYQWRWTPLNIASVDHPLTFNFSAGMLARRDELAQYGIIHDPHASSRLMIVEESEDTLALAEKVIAALTASAAGLIVVTRRAWRVEENEALSASHHALWALLRVAANEQPERLIAAIDLAENTPWETLHQGLSAVSLSQRWLAARGNTSGSLHWRPIRDAPPNYRQTCLPAITAGIW</sequence>
<evidence type="ECO:0000256" key="2">
    <source>
        <dbReference type="ARBA" id="ARBA00022553"/>
    </source>
</evidence>
<dbReference type="Proteomes" id="UP000275676">
    <property type="component" value="Chromosome"/>
</dbReference>
<dbReference type="EMBL" id="LR134156">
    <property type="protein sequence ID" value="VEA76759.1"/>
    <property type="molecule type" value="Genomic_DNA"/>
</dbReference>
<evidence type="ECO:0000256" key="1">
    <source>
        <dbReference type="ARBA" id="ARBA00022450"/>
    </source>
</evidence>
<dbReference type="PANTHER" id="PTHR43775:SF37">
    <property type="entry name" value="SI:DKEY-61P9.11"/>
    <property type="match status" value="1"/>
</dbReference>
<dbReference type="GO" id="GO:0006633">
    <property type="term" value="P:fatty acid biosynthetic process"/>
    <property type="evidence" value="ECO:0007669"/>
    <property type="project" value="TreeGrafter"/>
</dbReference>
<dbReference type="GO" id="GO:0071770">
    <property type="term" value="P:DIM/DIP cell wall layer assembly"/>
    <property type="evidence" value="ECO:0007669"/>
    <property type="project" value="TreeGrafter"/>
</dbReference>
<reference evidence="3 4" key="1">
    <citation type="submission" date="2018-12" db="EMBL/GenBank/DDBJ databases">
        <authorList>
            <consortium name="Pathogen Informatics"/>
        </authorList>
    </citation>
    <scope>NUCLEOTIDE SEQUENCE [LARGE SCALE GENOMIC DNA]</scope>
    <source>
        <strain evidence="3 4">NCTC10047</strain>
    </source>
</reference>
<gene>
    <name evidence="3" type="ORF">NCTC10047_02654</name>
</gene>